<evidence type="ECO:0000256" key="1">
    <source>
        <dbReference type="ARBA" id="ARBA00004429"/>
    </source>
</evidence>
<dbReference type="Pfam" id="PF04290">
    <property type="entry name" value="DctQ"/>
    <property type="match status" value="1"/>
</dbReference>
<dbReference type="GO" id="GO:0022857">
    <property type="term" value="F:transmembrane transporter activity"/>
    <property type="evidence" value="ECO:0007669"/>
    <property type="project" value="UniProtKB-UniRule"/>
</dbReference>
<keyword evidence="5 9" id="KW-0812">Transmembrane</keyword>
<evidence type="ECO:0000256" key="5">
    <source>
        <dbReference type="ARBA" id="ARBA00022692"/>
    </source>
</evidence>
<keyword evidence="4 9" id="KW-0997">Cell inner membrane</keyword>
<dbReference type="EMBL" id="FOWR01000020">
    <property type="protein sequence ID" value="SFP64988.1"/>
    <property type="molecule type" value="Genomic_DNA"/>
</dbReference>
<comment type="similarity">
    <text evidence="8 9">Belongs to the TRAP transporter small permease family.</text>
</comment>
<comment type="subcellular location">
    <subcellularLocation>
        <location evidence="1 9">Cell inner membrane</location>
        <topology evidence="1 9">Multi-pass membrane protein</topology>
    </subcellularLocation>
</comment>
<keyword evidence="3" id="KW-1003">Cell membrane</keyword>
<feature type="transmembrane region" description="Helical" evidence="9">
    <location>
        <begin position="140"/>
        <end position="162"/>
    </location>
</feature>
<feature type="domain" description="Tripartite ATP-independent periplasmic transporters DctQ component" evidence="10">
    <location>
        <begin position="35"/>
        <end position="168"/>
    </location>
</feature>
<protein>
    <recommendedName>
        <fullName evidence="9">TRAP transporter small permease protein</fullName>
    </recommendedName>
</protein>
<keyword evidence="7 9" id="KW-0472">Membrane</keyword>
<dbReference type="InterPro" id="IPR055348">
    <property type="entry name" value="DctQ"/>
</dbReference>
<feature type="transmembrane region" description="Helical" evidence="9">
    <location>
        <begin position="61"/>
        <end position="77"/>
    </location>
</feature>
<dbReference type="STRING" id="1121869.SAMN03084138_02747"/>
<dbReference type="GeneID" id="35870681"/>
<comment type="function">
    <text evidence="9">Part of the tripartite ATP-independent periplasmic (TRAP) transport system.</text>
</comment>
<evidence type="ECO:0000256" key="7">
    <source>
        <dbReference type="ARBA" id="ARBA00023136"/>
    </source>
</evidence>
<keyword evidence="6 9" id="KW-1133">Transmembrane helix</keyword>
<feature type="transmembrane region" description="Helical" evidence="9">
    <location>
        <begin position="98"/>
        <end position="120"/>
    </location>
</feature>
<organism evidence="11 12">
    <name type="scientific">Enterovibrio norvegicus DSM 15893</name>
    <dbReference type="NCBI Taxonomy" id="1121869"/>
    <lineage>
        <taxon>Bacteria</taxon>
        <taxon>Pseudomonadati</taxon>
        <taxon>Pseudomonadota</taxon>
        <taxon>Gammaproteobacteria</taxon>
        <taxon>Vibrionales</taxon>
        <taxon>Vibrionaceae</taxon>
        <taxon>Enterovibrio</taxon>
    </lineage>
</organism>
<evidence type="ECO:0000256" key="4">
    <source>
        <dbReference type="ARBA" id="ARBA00022519"/>
    </source>
</evidence>
<dbReference type="PANTHER" id="PTHR35011">
    <property type="entry name" value="2,3-DIKETO-L-GULONATE TRAP TRANSPORTER SMALL PERMEASE PROTEIN YIAM"/>
    <property type="match status" value="1"/>
</dbReference>
<evidence type="ECO:0000256" key="6">
    <source>
        <dbReference type="ARBA" id="ARBA00022989"/>
    </source>
</evidence>
<evidence type="ECO:0000259" key="10">
    <source>
        <dbReference type="Pfam" id="PF04290"/>
    </source>
</evidence>
<dbReference type="InterPro" id="IPR007387">
    <property type="entry name" value="TRAP_DctQ"/>
</dbReference>
<evidence type="ECO:0000256" key="9">
    <source>
        <dbReference type="RuleBase" id="RU369079"/>
    </source>
</evidence>
<name>A0A1I5S2H4_9GAMM</name>
<comment type="subunit">
    <text evidence="9">The complex comprises the extracytoplasmic solute receptor protein and the two transmembrane proteins.</text>
</comment>
<evidence type="ECO:0000313" key="11">
    <source>
        <dbReference type="EMBL" id="SFP64988.1"/>
    </source>
</evidence>
<dbReference type="AlphaFoldDB" id="A0A1I5S2H4"/>
<feature type="transmembrane region" description="Helical" evidence="9">
    <location>
        <begin position="27"/>
        <end position="49"/>
    </location>
</feature>
<dbReference type="RefSeq" id="WP_074927326.1">
    <property type="nucleotide sequence ID" value="NZ_FOWR01000020.1"/>
</dbReference>
<proteinExistence type="inferred from homology"/>
<evidence type="ECO:0000256" key="2">
    <source>
        <dbReference type="ARBA" id="ARBA00022448"/>
    </source>
</evidence>
<gene>
    <name evidence="11" type="ORF">SAMN03084138_02747</name>
</gene>
<evidence type="ECO:0000256" key="8">
    <source>
        <dbReference type="ARBA" id="ARBA00038436"/>
    </source>
</evidence>
<dbReference type="GO" id="GO:0005886">
    <property type="term" value="C:plasma membrane"/>
    <property type="evidence" value="ECO:0007669"/>
    <property type="project" value="UniProtKB-SubCell"/>
</dbReference>
<reference evidence="11 12" key="1">
    <citation type="submission" date="2016-10" db="EMBL/GenBank/DDBJ databases">
        <authorList>
            <person name="de Groot N.N."/>
        </authorList>
    </citation>
    <scope>NUCLEOTIDE SEQUENCE [LARGE SCALE GENOMIC DNA]</scope>
    <source>
        <strain evidence="11 12">DSM 15893</strain>
    </source>
</reference>
<evidence type="ECO:0000256" key="3">
    <source>
        <dbReference type="ARBA" id="ARBA00022475"/>
    </source>
</evidence>
<keyword evidence="2 9" id="KW-0813">Transport</keyword>
<evidence type="ECO:0000313" key="12">
    <source>
        <dbReference type="Proteomes" id="UP000182692"/>
    </source>
</evidence>
<dbReference type="OrthoDB" id="9795655at2"/>
<accession>A0A1I5S2H4</accession>
<dbReference type="Proteomes" id="UP000182692">
    <property type="component" value="Unassembled WGS sequence"/>
</dbReference>
<sequence length="188" mass="21060">MAQPSYSPSASPLADSIEHVVRSLGRFFAWSYLILIAVIITQVILRKVFSNGQIALEELQWHLYAVGVLFGLSYAEITGTHVRVDIFYHRFSERAKAWVDILTVAFFVWPFMYVIFIHSLDFVYEAWRVDERSNAPSGLPWRWVIKSAIPFSAALLAFASLARVLRAIALLRGNGVSVSAKGGSHGSE</sequence>
<dbReference type="PANTHER" id="PTHR35011:SF4">
    <property type="entry name" value="SLL1102 PROTEIN"/>
    <property type="match status" value="1"/>
</dbReference>